<keyword evidence="1" id="KW-0500">Molybdenum</keyword>
<dbReference type="RefSeq" id="WP_132520306.1">
    <property type="nucleotide sequence ID" value="NZ_SMKP01000338.1"/>
</dbReference>
<evidence type="ECO:0000313" key="4">
    <source>
        <dbReference type="EMBL" id="TDD02835.1"/>
    </source>
</evidence>
<dbReference type="InterPro" id="IPR000674">
    <property type="entry name" value="Ald_Oxase/Xan_DH_a/b"/>
</dbReference>
<dbReference type="GO" id="GO:0016491">
    <property type="term" value="F:oxidoreductase activity"/>
    <property type="evidence" value="ECO:0007669"/>
    <property type="project" value="UniProtKB-KW"/>
</dbReference>
<dbReference type="InterPro" id="IPR046867">
    <property type="entry name" value="AldOxase/xan_DH_MoCoBD2"/>
</dbReference>
<proteinExistence type="predicted"/>
<reference evidence="4 5" key="1">
    <citation type="submission" date="2019-03" db="EMBL/GenBank/DDBJ databases">
        <title>Draft genome sequences of novel Actinobacteria.</title>
        <authorList>
            <person name="Sahin N."/>
            <person name="Ay H."/>
            <person name="Saygin H."/>
        </authorList>
    </citation>
    <scope>NUCLEOTIDE SEQUENCE [LARGE SCALE GENOMIC DNA]</scope>
    <source>
        <strain evidence="4 5">KC712</strain>
    </source>
</reference>
<keyword evidence="2" id="KW-0560">Oxidoreductase</keyword>
<dbReference type="InterPro" id="IPR036856">
    <property type="entry name" value="Ald_Oxase/Xan_DH_a/b_sf"/>
</dbReference>
<dbReference type="InterPro" id="IPR037165">
    <property type="entry name" value="AldOxase/xan_DH_Mopterin-bd_sf"/>
</dbReference>
<protein>
    <submittedName>
        <fullName evidence="4">Xanthine dehydrogenase family protein molybdopterin-binding subunit</fullName>
    </submittedName>
</protein>
<comment type="caution">
    <text evidence="4">The sequence shown here is derived from an EMBL/GenBank/DDBJ whole genome shotgun (WGS) entry which is preliminary data.</text>
</comment>
<name>A0A4R4VKY1_9ACTN</name>
<sequence length="727" mass="78431">MTISRVEAREKVTGAATYTDDVRVPGTAYAALAGSTISAGRIKRIDARQARSAPGVLAVITRAKYAGTPPVPYLAESRLPLIDNEIHYAGQYIAMVVAETQAQADHAASLLRVDYERRSPVPSLDAALPEAFVPPRTGHAAAFPLEYQRGDADRALAAAQVRVEGEYRTATLSHAPIEPSSTLASWTGDRLTLYDSTQTVHEHRPLIATAFGIPEDNVRMICSFVGGGFGNKSWVWPHVFLAPLAARAVRRPVRVTITRKQVFTGTGHMAPTIQRVQLGATAAGRLQAIIHDSVNATSPFDHRPETAAMISMMAYTAPTARMRMRVARVNTGTGGQMRTPGDSAGAFALESALDELAYELDLDPVELRRRNHADHDPFTGKPYTDKQLLACYERAADRFGWKRRNPEPRSMRDGDDLIGYGMAGGHRMEHQRRARATVDLTDEGTAIIRTSTVEIGGGSLTTLTQIAAEALSLPTDRVGIRHGDTALPVSAPTHGSRISGSTGSAVLLAARDAISGAIELAVGDRRSPLHRADPAKVTVRRGGLYADDRGEPFHDLLRRNRVTNLRGEGDFQPVGENGKHAMGTFGAHFTEVRIDRTLPRVRVVRHVAAFSIGRVLNERTARNQAQGGIIMRLGAALMENQRPDPVSGRFLDPALTDYHVPVNADIGDIDVIFVGDPDTDANPVGARGLGEISAVGICASVANAVYHATGKRIRSLPITSEKLLVLQ</sequence>
<dbReference type="SUPFAM" id="SSF56003">
    <property type="entry name" value="Molybdenum cofactor-binding domain"/>
    <property type="match status" value="1"/>
</dbReference>
<dbReference type="SMART" id="SM01008">
    <property type="entry name" value="Ald_Xan_dh_C"/>
    <property type="match status" value="1"/>
</dbReference>
<dbReference type="Gene3D" id="3.30.365.10">
    <property type="entry name" value="Aldehyde oxidase/xanthine dehydrogenase, molybdopterin binding domain"/>
    <property type="match status" value="4"/>
</dbReference>
<dbReference type="InterPro" id="IPR016208">
    <property type="entry name" value="Ald_Oxase/xanthine_DH-like"/>
</dbReference>
<evidence type="ECO:0000259" key="3">
    <source>
        <dbReference type="SMART" id="SM01008"/>
    </source>
</evidence>
<feature type="domain" description="Aldehyde oxidase/xanthine dehydrogenase a/b hammerhead" evidence="3">
    <location>
        <begin position="13"/>
        <end position="119"/>
    </location>
</feature>
<dbReference type="GO" id="GO:0005506">
    <property type="term" value="F:iron ion binding"/>
    <property type="evidence" value="ECO:0007669"/>
    <property type="project" value="InterPro"/>
</dbReference>
<dbReference type="InterPro" id="IPR008274">
    <property type="entry name" value="AldOxase/xan_DH_MoCoBD1"/>
</dbReference>
<evidence type="ECO:0000256" key="2">
    <source>
        <dbReference type="ARBA" id="ARBA00023002"/>
    </source>
</evidence>
<gene>
    <name evidence="4" type="ORF">E1294_51045</name>
</gene>
<organism evidence="4 5">
    <name type="scientific">Nonomuraea diastatica</name>
    <dbReference type="NCBI Taxonomy" id="1848329"/>
    <lineage>
        <taxon>Bacteria</taxon>
        <taxon>Bacillati</taxon>
        <taxon>Actinomycetota</taxon>
        <taxon>Actinomycetes</taxon>
        <taxon>Streptosporangiales</taxon>
        <taxon>Streptosporangiaceae</taxon>
        <taxon>Nonomuraea</taxon>
    </lineage>
</organism>
<dbReference type="EMBL" id="SMKP01000338">
    <property type="protein sequence ID" value="TDD02835.1"/>
    <property type="molecule type" value="Genomic_DNA"/>
</dbReference>
<evidence type="ECO:0000313" key="5">
    <source>
        <dbReference type="Proteomes" id="UP000294543"/>
    </source>
</evidence>
<dbReference type="Gene3D" id="3.90.1170.50">
    <property type="entry name" value="Aldehyde oxidase/xanthine dehydrogenase, a/b hammerhead"/>
    <property type="match status" value="1"/>
</dbReference>
<dbReference type="PANTHER" id="PTHR11908:SF132">
    <property type="entry name" value="ALDEHYDE OXIDASE 1-RELATED"/>
    <property type="match status" value="1"/>
</dbReference>
<dbReference type="Pfam" id="PF01315">
    <property type="entry name" value="Ald_Xan_dh_C"/>
    <property type="match status" value="1"/>
</dbReference>
<dbReference type="PANTHER" id="PTHR11908">
    <property type="entry name" value="XANTHINE DEHYDROGENASE"/>
    <property type="match status" value="1"/>
</dbReference>
<evidence type="ECO:0000256" key="1">
    <source>
        <dbReference type="ARBA" id="ARBA00022505"/>
    </source>
</evidence>
<dbReference type="Proteomes" id="UP000294543">
    <property type="component" value="Unassembled WGS sequence"/>
</dbReference>
<dbReference type="AlphaFoldDB" id="A0A4R4VKY1"/>
<keyword evidence="5" id="KW-1185">Reference proteome</keyword>
<dbReference type="SUPFAM" id="SSF54665">
    <property type="entry name" value="CO dehydrogenase molybdoprotein N-domain-like"/>
    <property type="match status" value="1"/>
</dbReference>
<accession>A0A4R4VKY1</accession>
<dbReference type="Pfam" id="PF20256">
    <property type="entry name" value="MoCoBD_2"/>
    <property type="match status" value="1"/>
</dbReference>
<dbReference type="Pfam" id="PF02738">
    <property type="entry name" value="MoCoBD_1"/>
    <property type="match status" value="1"/>
</dbReference>
<dbReference type="OrthoDB" id="9758509at2"/>